<dbReference type="Proteomes" id="UP000054729">
    <property type="component" value="Unassembled WGS sequence"/>
</dbReference>
<dbReference type="STRING" id="66969.Lwal_1252"/>
<dbReference type="InterPro" id="IPR011990">
    <property type="entry name" value="TPR-like_helical_dom_sf"/>
</dbReference>
<name>A0A0W1ACS9_9GAMM</name>
<sequence>MAAQLDSSTEFAALVAQLQSNPNDPALKQAVIRHLPEMRVLAKTNPIAMYHLAMVYAPGSAQYKQMMLQAAAEGSTNAMLAVCDLYLKTGSATDLLTAAHYMRLIQKSGDSYIMKQGRELMDRYPDFAEQMQSDCVCRKYNPALSFFAQEPKRQTNAVSEQTCIPTP</sequence>
<dbReference type="EMBL" id="LNZB01000036">
    <property type="protein sequence ID" value="KTD79180.1"/>
    <property type="molecule type" value="Genomic_DNA"/>
</dbReference>
<protein>
    <submittedName>
        <fullName evidence="1">Dot/Icm secretion system substrate</fullName>
    </submittedName>
</protein>
<accession>A0A0W1ACS9</accession>
<organism evidence="1 2">
    <name type="scientific">Legionella waltersii</name>
    <dbReference type="NCBI Taxonomy" id="66969"/>
    <lineage>
        <taxon>Bacteria</taxon>
        <taxon>Pseudomonadati</taxon>
        <taxon>Pseudomonadota</taxon>
        <taxon>Gammaproteobacteria</taxon>
        <taxon>Legionellales</taxon>
        <taxon>Legionellaceae</taxon>
        <taxon>Legionella</taxon>
    </lineage>
</organism>
<comment type="caution">
    <text evidence="1">The sequence shown here is derived from an EMBL/GenBank/DDBJ whole genome shotgun (WGS) entry which is preliminary data.</text>
</comment>
<dbReference type="OrthoDB" id="5645462at2"/>
<dbReference type="AlphaFoldDB" id="A0A0W1ACS9"/>
<dbReference type="Gene3D" id="1.25.40.10">
    <property type="entry name" value="Tetratricopeptide repeat domain"/>
    <property type="match status" value="1"/>
</dbReference>
<proteinExistence type="predicted"/>
<keyword evidence="2" id="KW-1185">Reference proteome</keyword>
<evidence type="ECO:0000313" key="2">
    <source>
        <dbReference type="Proteomes" id="UP000054729"/>
    </source>
</evidence>
<dbReference type="PATRIC" id="fig|66969.6.peg.1376"/>
<gene>
    <name evidence="1" type="ORF">Lwal_1252</name>
</gene>
<evidence type="ECO:0000313" key="1">
    <source>
        <dbReference type="EMBL" id="KTD79180.1"/>
    </source>
</evidence>
<reference evidence="1 2" key="1">
    <citation type="submission" date="2015-11" db="EMBL/GenBank/DDBJ databases">
        <title>Genomic analysis of 38 Legionella species identifies large and diverse effector repertoires.</title>
        <authorList>
            <person name="Burstein D."/>
            <person name="Amaro F."/>
            <person name="Zusman T."/>
            <person name="Lifshitz Z."/>
            <person name="Cohen O."/>
            <person name="Gilbert J.A."/>
            <person name="Pupko T."/>
            <person name="Shuman H.A."/>
            <person name="Segal G."/>
        </authorList>
    </citation>
    <scope>NUCLEOTIDE SEQUENCE [LARGE SCALE GENOMIC DNA]</scope>
    <source>
        <strain evidence="1 2">ATCC 51914</strain>
    </source>
</reference>
<dbReference type="RefSeq" id="WP_058479962.1">
    <property type="nucleotide sequence ID" value="NZ_CAAAIQ010000007.1"/>
</dbReference>